<dbReference type="OrthoDB" id="666725at2"/>
<dbReference type="EMBL" id="CP013355">
    <property type="protein sequence ID" value="AMC10444.1"/>
    <property type="molecule type" value="Genomic_DNA"/>
</dbReference>
<feature type="domain" description="Plasmid pRiA4b Orf3-like" evidence="1">
    <location>
        <begin position="2"/>
        <end position="116"/>
    </location>
</feature>
<dbReference type="Gene3D" id="3.10.290.30">
    <property type="entry name" value="MM3350-like"/>
    <property type="match status" value="1"/>
</dbReference>
<evidence type="ECO:0000259" key="1">
    <source>
        <dbReference type="Pfam" id="PF07929"/>
    </source>
</evidence>
<keyword evidence="3" id="KW-1185">Reference proteome</keyword>
<dbReference type="AlphaFoldDB" id="A0A0X8G5K3"/>
<dbReference type="SUPFAM" id="SSF159941">
    <property type="entry name" value="MM3350-like"/>
    <property type="match status" value="1"/>
</dbReference>
<dbReference type="InterPro" id="IPR012912">
    <property type="entry name" value="Plasmid_pRiA4b_Orf3-like"/>
</dbReference>
<accession>A0A0X8G5K3</accession>
<dbReference type="Pfam" id="PF07929">
    <property type="entry name" value="PRiA4_ORF3"/>
    <property type="match status" value="1"/>
</dbReference>
<dbReference type="RefSeq" id="WP_068206459.1">
    <property type="nucleotide sequence ID" value="NZ_CP013355.1"/>
</dbReference>
<dbReference type="PATRIC" id="fig|1622118.3.peg.824"/>
<organism evidence="2 3">
    <name type="scientific">Lutibacter profundi</name>
    <dbReference type="NCBI Taxonomy" id="1622118"/>
    <lineage>
        <taxon>Bacteria</taxon>
        <taxon>Pseudomonadati</taxon>
        <taxon>Bacteroidota</taxon>
        <taxon>Flavobacteriia</taxon>
        <taxon>Flavobacteriales</taxon>
        <taxon>Flavobacteriaceae</taxon>
        <taxon>Lutibacter</taxon>
    </lineage>
</organism>
<protein>
    <recommendedName>
        <fullName evidence="1">Plasmid pRiA4b Orf3-like domain-containing protein</fullName>
    </recommendedName>
</protein>
<dbReference type="InterPro" id="IPR024047">
    <property type="entry name" value="MM3350-like_sf"/>
</dbReference>
<dbReference type="Proteomes" id="UP000059672">
    <property type="component" value="Chromosome"/>
</dbReference>
<proteinExistence type="predicted"/>
<dbReference type="STRING" id="1622118.Lupro_03890"/>
<evidence type="ECO:0000313" key="3">
    <source>
        <dbReference type="Proteomes" id="UP000059672"/>
    </source>
</evidence>
<name>A0A0X8G5K3_9FLAO</name>
<reference evidence="3" key="1">
    <citation type="submission" date="2015-12" db="EMBL/GenBank/DDBJ databases">
        <title>Complete genome sequence of Lutibacter profundus strain LP1.</title>
        <authorList>
            <person name="Wissuwa J."/>
            <person name="Le Moine Bauer S."/>
            <person name="Stokke R."/>
            <person name="Dahle H."/>
            <person name="Steen I.H."/>
        </authorList>
    </citation>
    <scope>NUCLEOTIDE SEQUENCE [LARGE SCALE GENOMIC DNA]</scope>
    <source>
        <strain evidence="3">LP1</strain>
    </source>
</reference>
<evidence type="ECO:0000313" key="2">
    <source>
        <dbReference type="EMBL" id="AMC10444.1"/>
    </source>
</evidence>
<reference evidence="2 3" key="2">
    <citation type="journal article" date="2016" name="Int. J. Syst. Evol. Microbiol.">
        <title>Lutibacter profundi sp. nov., isolated from a deep-sea hydrothermal system on the Arctic Mid-Ocean Ridge and emended description of the genus Lutibacter.</title>
        <authorList>
            <person name="Le Moine Bauer S."/>
            <person name="Roalkvam I."/>
            <person name="Steen I.H."/>
            <person name="Dahle H."/>
        </authorList>
    </citation>
    <scope>NUCLEOTIDE SEQUENCE [LARGE SCALE GENOMIC DNA]</scope>
    <source>
        <strain evidence="2 3">LP1</strain>
    </source>
</reference>
<dbReference type="KEGG" id="lut:Lupro_03890"/>
<gene>
    <name evidence="2" type="ORF">Lupro_03890</name>
</gene>
<sequence length="163" mass="19061">MAYKIRVILDVENDVIRDIVINKTVNLEDFHLIIAKSFGFKGQEMASFYKTNNNWEQGEEIPLFDMSENGNSIAMNSFLVKDIFKNVGDKLIYVYDFMAMWTFFVELSGISEDEIEDFKITFSFGNTPDQAPEKKFIAEKLDDVFDVFDDENNFENIDDYDIY</sequence>